<sequence length="290" mass="33073">MKKSVQISLLIVISAILLFALPIGVFSEDYTSATNSAISYLEKIDPENPYLPLARDTLNTNPKMSINFALKGIIGSNKGNKGDNLNTALQIMSSLKLIPEDRMDMFNILSLEYNLTRSQKYIEDSAKNSNLRYIENSAEYLKNANDVIAEIRDNGKEENKLKLKKISETYLDRTSSYSNLYKDMANISFKENRYLATILFSIYAKNNDKIYEESLETILNRFDKEWDSFFGKDAYNDSPFSPDSLKELQNKAVKYREGGNEDFANVISEYVKFQAISYTEFINAIEEGGL</sequence>
<gene>
    <name evidence="1" type="ORF">AMQ74_01353</name>
</gene>
<proteinExistence type="predicted"/>
<name>A0A150IYC1_9EURY</name>
<dbReference type="AlphaFoldDB" id="A0A150IYC1"/>
<evidence type="ECO:0000313" key="1">
    <source>
        <dbReference type="EMBL" id="KYC49885.1"/>
    </source>
</evidence>
<dbReference type="EMBL" id="LNGD01000092">
    <property type="protein sequence ID" value="KYC49885.1"/>
    <property type="molecule type" value="Genomic_DNA"/>
</dbReference>
<reference evidence="1 2" key="1">
    <citation type="journal article" date="2016" name="ISME J.">
        <title>Chasing the elusive Euryarchaeota class WSA2: genomes reveal a uniquely fastidious methyl-reducing methanogen.</title>
        <authorList>
            <person name="Nobu M.K."/>
            <person name="Narihiro T."/>
            <person name="Kuroda K."/>
            <person name="Mei R."/>
            <person name="Liu W.T."/>
        </authorList>
    </citation>
    <scope>NUCLEOTIDE SEQUENCE [LARGE SCALE GENOMIC DNA]</scope>
    <source>
        <strain evidence="1">U1lsi0528_Bin089</strain>
    </source>
</reference>
<evidence type="ECO:0000313" key="2">
    <source>
        <dbReference type="Proteomes" id="UP000075578"/>
    </source>
</evidence>
<accession>A0A150IYC1</accession>
<organism evidence="1 2">
    <name type="scientific">Candidatus Methanofastidiosum methylothiophilum</name>
    <dbReference type="NCBI Taxonomy" id="1705564"/>
    <lineage>
        <taxon>Archaea</taxon>
        <taxon>Methanobacteriati</taxon>
        <taxon>Methanobacteriota</taxon>
        <taxon>Stenosarchaea group</taxon>
        <taxon>Candidatus Methanofastidiosia</taxon>
        <taxon>Candidatus Methanofastidiosales</taxon>
        <taxon>Candidatus Methanofastidiosaceae</taxon>
        <taxon>Candidatus Methanofastidiosum</taxon>
    </lineage>
</organism>
<comment type="caution">
    <text evidence="1">The sequence shown here is derived from an EMBL/GenBank/DDBJ whole genome shotgun (WGS) entry which is preliminary data.</text>
</comment>
<protein>
    <submittedName>
        <fullName evidence="1">Uncharacterized protein</fullName>
    </submittedName>
</protein>
<dbReference type="Proteomes" id="UP000075578">
    <property type="component" value="Unassembled WGS sequence"/>
</dbReference>